<evidence type="ECO:0008006" key="4">
    <source>
        <dbReference type="Google" id="ProtNLM"/>
    </source>
</evidence>
<feature type="transmembrane region" description="Helical" evidence="1">
    <location>
        <begin position="392"/>
        <end position="420"/>
    </location>
</feature>
<protein>
    <recommendedName>
        <fullName evidence="4">Guanylate cyclase domain-containing protein</fullName>
    </recommendedName>
</protein>
<dbReference type="Proteomes" id="UP000816034">
    <property type="component" value="Unassembled WGS sequence"/>
</dbReference>
<accession>A0AA88H168</accession>
<keyword evidence="1" id="KW-1133">Transmembrane helix</keyword>
<dbReference type="RefSeq" id="XP_044553165.1">
    <property type="nucleotide sequence ID" value="XM_044690575.1"/>
</dbReference>
<sequence>MTTTPISVKKNTSGYNKAAVVPVQSTGTEEMDAEQDMDSSFSNEEDIKQRKGSLSIRTCSISIFLTIILTCVITLTVIWVAFFSDNIRAMSKSLTEAQFKNFVQLTETTFREMAISSDTIKEQLIVALGNNQTDIYTKQVERAMNFIFFSEYKYHKGVVNAASLYIQNNEHIGILFVGSLPISKTVQNSTGLFRFPCYTLNEEIGCAYFTNYSVKTTKPYNTASSHEAIRKSPGKPVFTLTYKSPGIDAVLIALVNSHKSLTKSVATSSLPFDWFLHLDMSVDNLSKMLKNTTLAVPGSTGLIIEGPTNYIIATNYPEISITGRIQPHQHNNTILRNAYLEMKEALPNYNNITCNEIRFLTFTNRLTSVYRMCTVTGLDWIIMFSVPQWNYIGGMITAIIIALGISCLIAVIGILSGVFYSAIMVRPFNNLIQLFEHVADMNLESLDIKKSKFREVVQLQDHFLFMVQRIKQYRAFIPSHLLHQLEKNNTIEDPEDISVIKESEASQRKEELSSRVSRSTFSSKLATSSMFKIGFEKRKISSLMVLLDGFNYWVKHINFHDITHLLTDIFEVVQKACSNGGAHIGSFENETLLLSWNATEKVKDHEQQAVRVGWFLKEKLASLPTTKWAKKDIFDNQKLLIKFTPRFAVCTQTCHCGNVGTRNSKTFTIVGSSSNNLQSMLRKARGLKLSMVITETTNEEVKAHYFTRYVGNKSMIVEDVVASPSIKKIKKTSKMKIFEVLESSSVNMDEWMYELQSKEQRNKWGAYNMGCKAFEEGNYDRSLEYFREHESKFKNDLPTLRMIDKCERKLHEQNKF</sequence>
<name>A0AA88H168_NAELO</name>
<dbReference type="AlphaFoldDB" id="A0AA88H168"/>
<comment type="caution">
    <text evidence="2">The sequence shown here is derived from an EMBL/GenBank/DDBJ whole genome shotgun (WGS) entry which is preliminary data.</text>
</comment>
<dbReference type="InterPro" id="IPR029787">
    <property type="entry name" value="Nucleotide_cyclase"/>
</dbReference>
<evidence type="ECO:0000313" key="2">
    <source>
        <dbReference type="EMBL" id="KAG2389173.1"/>
    </source>
</evidence>
<feature type="transmembrane region" description="Helical" evidence="1">
    <location>
        <begin position="61"/>
        <end position="83"/>
    </location>
</feature>
<dbReference type="EMBL" id="PYSW02000008">
    <property type="protein sequence ID" value="KAG2389173.1"/>
    <property type="molecule type" value="Genomic_DNA"/>
</dbReference>
<proteinExistence type="predicted"/>
<keyword evidence="3" id="KW-1185">Reference proteome</keyword>
<evidence type="ECO:0000313" key="3">
    <source>
        <dbReference type="Proteomes" id="UP000816034"/>
    </source>
</evidence>
<dbReference type="GeneID" id="68107026"/>
<gene>
    <name evidence="2" type="ORF">C9374_014573</name>
</gene>
<dbReference type="SUPFAM" id="SSF55073">
    <property type="entry name" value="Nucleotide cyclase"/>
    <property type="match status" value="1"/>
</dbReference>
<organism evidence="2 3">
    <name type="scientific">Naegleria lovaniensis</name>
    <name type="common">Amoeba</name>
    <dbReference type="NCBI Taxonomy" id="51637"/>
    <lineage>
        <taxon>Eukaryota</taxon>
        <taxon>Discoba</taxon>
        <taxon>Heterolobosea</taxon>
        <taxon>Tetramitia</taxon>
        <taxon>Eutetramitia</taxon>
        <taxon>Vahlkampfiidae</taxon>
        <taxon>Naegleria</taxon>
    </lineage>
</organism>
<dbReference type="Gene3D" id="3.30.70.1230">
    <property type="entry name" value="Nucleotide cyclase"/>
    <property type="match status" value="1"/>
</dbReference>
<keyword evidence="1" id="KW-0812">Transmembrane</keyword>
<feature type="transmembrane region" description="Helical" evidence="1">
    <location>
        <begin position="368"/>
        <end position="386"/>
    </location>
</feature>
<evidence type="ECO:0000256" key="1">
    <source>
        <dbReference type="SAM" id="Phobius"/>
    </source>
</evidence>
<keyword evidence="1" id="KW-0472">Membrane</keyword>
<reference evidence="2 3" key="1">
    <citation type="journal article" date="2018" name="BMC Genomics">
        <title>The genome of Naegleria lovaniensis, the basis for a comparative approach to unravel pathogenicity factors of the human pathogenic amoeba N. fowleri.</title>
        <authorList>
            <person name="Liechti N."/>
            <person name="Schurch N."/>
            <person name="Bruggmann R."/>
            <person name="Wittwer M."/>
        </authorList>
    </citation>
    <scope>NUCLEOTIDE SEQUENCE [LARGE SCALE GENOMIC DNA]</scope>
    <source>
        <strain evidence="2 3">ATCC 30569</strain>
    </source>
</reference>